<dbReference type="EMBL" id="CADCWL010000162">
    <property type="protein sequence ID" value="CAA9573984.1"/>
    <property type="molecule type" value="Genomic_DNA"/>
</dbReference>
<dbReference type="AlphaFoldDB" id="A0A6J4VBJ9"/>
<dbReference type="InterPro" id="IPR050366">
    <property type="entry name" value="BP-dependent_transpt_permease"/>
</dbReference>
<keyword evidence="4 7" id="KW-0812">Transmembrane</keyword>
<dbReference type="SUPFAM" id="SSF161098">
    <property type="entry name" value="MetI-like"/>
    <property type="match status" value="1"/>
</dbReference>
<dbReference type="Pfam" id="PF00528">
    <property type="entry name" value="BPD_transp_1"/>
    <property type="match status" value="1"/>
</dbReference>
<evidence type="ECO:0000256" key="2">
    <source>
        <dbReference type="ARBA" id="ARBA00022448"/>
    </source>
</evidence>
<feature type="transmembrane region" description="Helical" evidence="7">
    <location>
        <begin position="281"/>
        <end position="303"/>
    </location>
</feature>
<dbReference type="PANTHER" id="PTHR43386:SF1">
    <property type="entry name" value="D,D-DIPEPTIDE TRANSPORT SYSTEM PERMEASE PROTEIN DDPC-RELATED"/>
    <property type="match status" value="1"/>
</dbReference>
<evidence type="ECO:0000256" key="3">
    <source>
        <dbReference type="ARBA" id="ARBA00022475"/>
    </source>
</evidence>
<dbReference type="GO" id="GO:0005886">
    <property type="term" value="C:plasma membrane"/>
    <property type="evidence" value="ECO:0007669"/>
    <property type="project" value="UniProtKB-SubCell"/>
</dbReference>
<evidence type="ECO:0000256" key="4">
    <source>
        <dbReference type="ARBA" id="ARBA00022692"/>
    </source>
</evidence>
<dbReference type="GO" id="GO:0055085">
    <property type="term" value="P:transmembrane transport"/>
    <property type="evidence" value="ECO:0007669"/>
    <property type="project" value="InterPro"/>
</dbReference>
<keyword evidence="6 7" id="KW-0472">Membrane</keyword>
<dbReference type="Gene3D" id="1.10.3720.10">
    <property type="entry name" value="MetI-like"/>
    <property type="match status" value="1"/>
</dbReference>
<protein>
    <submittedName>
        <fullName evidence="10">Dipeptide transport system permease protein DppC</fullName>
    </submittedName>
</protein>
<dbReference type="CDD" id="cd06261">
    <property type="entry name" value="TM_PBP2"/>
    <property type="match status" value="1"/>
</dbReference>
<evidence type="ECO:0000256" key="7">
    <source>
        <dbReference type="RuleBase" id="RU363032"/>
    </source>
</evidence>
<keyword evidence="5 7" id="KW-1133">Transmembrane helix</keyword>
<proteinExistence type="inferred from homology"/>
<dbReference type="InterPro" id="IPR000515">
    <property type="entry name" value="MetI-like"/>
</dbReference>
<feature type="domain" description="ABC transmembrane type-1" evidence="9">
    <location>
        <begin position="117"/>
        <end position="303"/>
    </location>
</feature>
<evidence type="ECO:0000313" key="10">
    <source>
        <dbReference type="EMBL" id="CAA9573984.1"/>
    </source>
</evidence>
<organism evidence="10">
    <name type="scientific">uncultured Thermomicrobiales bacterium</name>
    <dbReference type="NCBI Taxonomy" id="1645740"/>
    <lineage>
        <taxon>Bacteria</taxon>
        <taxon>Pseudomonadati</taxon>
        <taxon>Thermomicrobiota</taxon>
        <taxon>Thermomicrobia</taxon>
        <taxon>Thermomicrobiales</taxon>
        <taxon>environmental samples</taxon>
    </lineage>
</organism>
<reference evidence="10" key="1">
    <citation type="submission" date="2020-02" db="EMBL/GenBank/DDBJ databases">
        <authorList>
            <person name="Meier V. D."/>
        </authorList>
    </citation>
    <scope>NUCLEOTIDE SEQUENCE</scope>
    <source>
        <strain evidence="10">AVDCRST_MAG19</strain>
    </source>
</reference>
<evidence type="ECO:0000256" key="6">
    <source>
        <dbReference type="ARBA" id="ARBA00023136"/>
    </source>
</evidence>
<dbReference type="PANTHER" id="PTHR43386">
    <property type="entry name" value="OLIGOPEPTIDE TRANSPORT SYSTEM PERMEASE PROTEIN APPC"/>
    <property type="match status" value="1"/>
</dbReference>
<evidence type="ECO:0000259" key="9">
    <source>
        <dbReference type="PROSITE" id="PS50928"/>
    </source>
</evidence>
<dbReference type="InterPro" id="IPR035906">
    <property type="entry name" value="MetI-like_sf"/>
</dbReference>
<dbReference type="Pfam" id="PF12911">
    <property type="entry name" value="OppC_N"/>
    <property type="match status" value="1"/>
</dbReference>
<keyword evidence="2 7" id="KW-0813">Transport</keyword>
<feature type="transmembrane region" description="Helical" evidence="7">
    <location>
        <begin position="52"/>
        <end position="73"/>
    </location>
</feature>
<gene>
    <name evidence="10" type="ORF">AVDCRST_MAG19-3116</name>
</gene>
<keyword evidence="3" id="KW-1003">Cell membrane</keyword>
<sequence>MAIAPPRPHAARRTSGAPGHAEADGAGIKGAVAGRRRTPLGDAMRTLRTKPLALAGLGVIAAWLLLGLLAPVLPIQDPNHQALGDKLQPPGAGHLFGTDDLGRDMISRVIYGARISVPAGILVILLTGAFGSLLGAVAGYVGGAVDALIMRAADAILSFPSIILAMAITAARGGPGLENALLAVGVVLWPEYARVMRGQVLAIRANEYVTAAEAVGADRWRVLFRHILPSTDAPLIVKATLDVGAAIVLTAGLSFIGLGAVPPDAEWGAMIKQGADKGLQYWWYAAVPGIAIMSVVMGLNFFGDGLRDALDPRRRGR</sequence>
<feature type="region of interest" description="Disordered" evidence="8">
    <location>
        <begin position="1"/>
        <end position="28"/>
    </location>
</feature>
<feature type="transmembrane region" description="Helical" evidence="7">
    <location>
        <begin position="235"/>
        <end position="261"/>
    </location>
</feature>
<evidence type="ECO:0000256" key="8">
    <source>
        <dbReference type="SAM" id="MobiDB-lite"/>
    </source>
</evidence>
<accession>A0A6J4VBJ9</accession>
<evidence type="ECO:0000256" key="1">
    <source>
        <dbReference type="ARBA" id="ARBA00004651"/>
    </source>
</evidence>
<dbReference type="PROSITE" id="PS50928">
    <property type="entry name" value="ABC_TM1"/>
    <property type="match status" value="1"/>
</dbReference>
<name>A0A6J4VBJ9_9BACT</name>
<feature type="transmembrane region" description="Helical" evidence="7">
    <location>
        <begin position="115"/>
        <end position="140"/>
    </location>
</feature>
<evidence type="ECO:0000256" key="5">
    <source>
        <dbReference type="ARBA" id="ARBA00022989"/>
    </source>
</evidence>
<comment type="similarity">
    <text evidence="7">Belongs to the binding-protein-dependent transport system permease family.</text>
</comment>
<comment type="subcellular location">
    <subcellularLocation>
        <location evidence="1 7">Cell membrane</location>
        <topology evidence="1 7">Multi-pass membrane protein</topology>
    </subcellularLocation>
</comment>
<dbReference type="InterPro" id="IPR025966">
    <property type="entry name" value="OppC_N"/>
</dbReference>